<evidence type="ECO:0000313" key="2">
    <source>
        <dbReference type="EMBL" id="TBT97957.1"/>
    </source>
</evidence>
<comment type="caution">
    <text evidence="2">The sequence shown here is derived from an EMBL/GenBank/DDBJ whole genome shotgun (WGS) entry which is preliminary data.</text>
</comment>
<evidence type="ECO:0000313" key="3">
    <source>
        <dbReference type="Proteomes" id="UP000293045"/>
    </source>
</evidence>
<organism evidence="2 3">
    <name type="scientific">Hamiltosporidium magnivora</name>
    <dbReference type="NCBI Taxonomy" id="148818"/>
    <lineage>
        <taxon>Eukaryota</taxon>
        <taxon>Fungi</taxon>
        <taxon>Fungi incertae sedis</taxon>
        <taxon>Microsporidia</taxon>
        <taxon>Dubosqiidae</taxon>
        <taxon>Hamiltosporidium</taxon>
    </lineage>
</organism>
<evidence type="ECO:0000256" key="1">
    <source>
        <dbReference type="SAM" id="Coils"/>
    </source>
</evidence>
<accession>A0A4Q9KT59</accession>
<gene>
    <name evidence="2" type="ORF">CWI39_2659p0020</name>
</gene>
<protein>
    <submittedName>
        <fullName evidence="2">Uncharacterized protein</fullName>
    </submittedName>
</protein>
<reference evidence="2 3" key="1">
    <citation type="submission" date="2017-12" db="EMBL/GenBank/DDBJ databases">
        <authorList>
            <person name="Pombert J.-F."/>
            <person name="Haag K.L."/>
            <person name="Ebert D."/>
        </authorList>
    </citation>
    <scope>NUCLEOTIDE SEQUENCE [LARGE SCALE GENOMIC DNA]</scope>
    <source>
        <strain evidence="2">IL-BN-2</strain>
    </source>
</reference>
<dbReference type="AlphaFoldDB" id="A0A4Q9KT59"/>
<sequence length="71" mass="8147">MQILCGIMSNTPDEKMLEALKSLSSKLSGLQKESALYKIKNLERRIEEKKKGLSEEKDKNIYASCDRKNIE</sequence>
<feature type="coiled-coil region" evidence="1">
    <location>
        <begin position="32"/>
        <end position="59"/>
    </location>
</feature>
<feature type="non-terminal residue" evidence="2">
    <location>
        <position position="71"/>
    </location>
</feature>
<dbReference type="Proteomes" id="UP000293045">
    <property type="component" value="Unassembled WGS sequence"/>
</dbReference>
<keyword evidence="1" id="KW-0175">Coiled coil</keyword>
<name>A0A4Q9KT59_9MICR</name>
<dbReference type="EMBL" id="PIXR01002659">
    <property type="protein sequence ID" value="TBT97957.1"/>
    <property type="molecule type" value="Genomic_DNA"/>
</dbReference>
<dbReference type="VEuPathDB" id="MicrosporidiaDB:CWI39_2659p0020"/>
<proteinExistence type="predicted"/>